<proteinExistence type="predicted"/>
<evidence type="ECO:0000313" key="2">
    <source>
        <dbReference type="EMBL" id="CPR21348.1"/>
    </source>
</evidence>
<keyword evidence="3" id="KW-1185">Reference proteome</keyword>
<reference evidence="3" key="1">
    <citation type="submission" date="2015-02" db="EMBL/GenBank/DDBJ databases">
        <authorList>
            <person name="Chooi Y.-H."/>
        </authorList>
    </citation>
    <scope>NUCLEOTIDE SEQUENCE [LARGE SCALE GENOMIC DNA]</scope>
    <source>
        <strain evidence="3">strain Y</strain>
    </source>
</reference>
<dbReference type="OrthoDB" id="7933433at2"/>
<dbReference type="AlphaFoldDB" id="A0A0D6JIQ4"/>
<feature type="signal peptide" evidence="1">
    <location>
        <begin position="1"/>
        <end position="23"/>
    </location>
</feature>
<dbReference type="KEGG" id="fiy:BN1229_v1_3010"/>
<organism evidence="2 3">
    <name type="scientific">Candidatus Filomicrobium marinum</name>
    <dbReference type="NCBI Taxonomy" id="1608628"/>
    <lineage>
        <taxon>Bacteria</taxon>
        <taxon>Pseudomonadati</taxon>
        <taxon>Pseudomonadota</taxon>
        <taxon>Alphaproteobacteria</taxon>
        <taxon>Hyphomicrobiales</taxon>
        <taxon>Hyphomicrobiaceae</taxon>
        <taxon>Filomicrobium</taxon>
    </lineage>
</organism>
<evidence type="ECO:0000313" key="3">
    <source>
        <dbReference type="Proteomes" id="UP000033187"/>
    </source>
</evidence>
<accession>A0A0D6JIQ4</accession>
<sequence length="125" mass="13136">MTPFKTILSTVAVCVITATTVMAGQGVRPIELTPGHGQSFDLGNKRAVSYFLDRDGVCHLTLMLTEAYTEDTVSGAATRMIVAVAPGRPARVDTSNGKSLGFDCTANAAKMTVTPLDHVAVAPRI</sequence>
<evidence type="ECO:0000256" key="1">
    <source>
        <dbReference type="SAM" id="SignalP"/>
    </source>
</evidence>
<dbReference type="EMBL" id="LN829119">
    <property type="protein sequence ID" value="CPR21348.1"/>
    <property type="molecule type" value="Genomic_DNA"/>
</dbReference>
<dbReference type="Proteomes" id="UP000033187">
    <property type="component" value="Chromosome 1"/>
</dbReference>
<keyword evidence="1" id="KW-0732">Signal</keyword>
<name>A0A0D6JIQ4_9HYPH</name>
<feature type="chain" id="PRO_5002306289" evidence="1">
    <location>
        <begin position="24"/>
        <end position="125"/>
    </location>
</feature>
<gene>
    <name evidence="2" type="ORF">YBN1229_v1_3010</name>
</gene>
<protein>
    <submittedName>
        <fullName evidence="2">Uncharacterized protein</fullName>
    </submittedName>
</protein>
<dbReference type="RefSeq" id="WP_052743944.1">
    <property type="nucleotide sequence ID" value="NZ_LN829118.1"/>
</dbReference>
<dbReference type="KEGG" id="fil:BN1229_v1_2907"/>